<reference evidence="2 3" key="1">
    <citation type="journal article" date="2014" name="Int. J. Syst. Evol. Microbiol.">
        <title>Complete genome sequence of Corynebacterium casei LMG S-19264T (=DSM 44701T), isolated from a smear-ripened cheese.</title>
        <authorList>
            <consortium name="US DOE Joint Genome Institute (JGI-PGF)"/>
            <person name="Walter F."/>
            <person name="Albersmeier A."/>
            <person name="Kalinowski J."/>
            <person name="Ruckert C."/>
        </authorList>
    </citation>
    <scope>NUCLEOTIDE SEQUENCE [LARGE SCALE GENOMIC DNA]</scope>
    <source>
        <strain evidence="2 3">CGMCC 1.12976</strain>
    </source>
</reference>
<organism evidence="2 3">
    <name type="scientific">Subtercola lobariae</name>
    <dbReference type="NCBI Taxonomy" id="1588641"/>
    <lineage>
        <taxon>Bacteria</taxon>
        <taxon>Bacillati</taxon>
        <taxon>Actinomycetota</taxon>
        <taxon>Actinomycetes</taxon>
        <taxon>Micrococcales</taxon>
        <taxon>Microbacteriaceae</taxon>
        <taxon>Subtercola</taxon>
    </lineage>
</organism>
<dbReference type="SUPFAM" id="SSF117396">
    <property type="entry name" value="TM1631-like"/>
    <property type="match status" value="1"/>
</dbReference>
<dbReference type="InterPro" id="IPR036520">
    <property type="entry name" value="UPF0759_sf"/>
</dbReference>
<dbReference type="AlphaFoldDB" id="A0A917B410"/>
<proteinExistence type="predicted"/>
<gene>
    <name evidence="2" type="ORF">GCM10011399_08640</name>
</gene>
<accession>A0A917B410</accession>
<dbReference type="EMBL" id="BMGP01000002">
    <property type="protein sequence ID" value="GGF17188.1"/>
    <property type="molecule type" value="Genomic_DNA"/>
</dbReference>
<evidence type="ECO:0000256" key="1">
    <source>
        <dbReference type="SAM" id="MobiDB-lite"/>
    </source>
</evidence>
<evidence type="ECO:0008006" key="4">
    <source>
        <dbReference type="Google" id="ProtNLM"/>
    </source>
</evidence>
<dbReference type="Proteomes" id="UP000598775">
    <property type="component" value="Unassembled WGS sequence"/>
</dbReference>
<keyword evidence="3" id="KW-1185">Reference proteome</keyword>
<name>A0A917B410_9MICO</name>
<evidence type="ECO:0000313" key="3">
    <source>
        <dbReference type="Proteomes" id="UP000598775"/>
    </source>
</evidence>
<evidence type="ECO:0000313" key="2">
    <source>
        <dbReference type="EMBL" id="GGF17188.1"/>
    </source>
</evidence>
<sequence length="50" mass="5540">MGGRGSGVGERRGQPDGAPRDVYVYFDNDTKVRSPFDAMGLRQRLAAQQR</sequence>
<protein>
    <recommendedName>
        <fullName evidence="4">DUF72 domain-containing protein</fullName>
    </recommendedName>
</protein>
<comment type="caution">
    <text evidence="2">The sequence shown here is derived from an EMBL/GenBank/DDBJ whole genome shotgun (WGS) entry which is preliminary data.</text>
</comment>
<feature type="region of interest" description="Disordered" evidence="1">
    <location>
        <begin position="1"/>
        <end position="22"/>
    </location>
</feature>